<keyword evidence="1" id="KW-0233">DNA recombination</keyword>
<dbReference type="EMBL" id="OU963868">
    <property type="protein sequence ID" value="CAH0393052.1"/>
    <property type="molecule type" value="Genomic_DNA"/>
</dbReference>
<comment type="similarity">
    <text evidence="1">Belongs to the helicase family.</text>
</comment>
<dbReference type="GO" id="GO:0043139">
    <property type="term" value="F:5'-3' DNA helicase activity"/>
    <property type="evidence" value="ECO:0007669"/>
    <property type="project" value="UniProtKB-EC"/>
</dbReference>
<feature type="domain" description="DNA helicase Pif1-like 2B" evidence="4">
    <location>
        <begin position="1007"/>
        <end position="1052"/>
    </location>
</feature>
<keyword evidence="1" id="KW-0378">Hydrolase</keyword>
<feature type="domain" description="DNA helicase Pif1-like DEAD-box helicase" evidence="2">
    <location>
        <begin position="707"/>
        <end position="918"/>
    </location>
</feature>
<dbReference type="InterPro" id="IPR010285">
    <property type="entry name" value="DNA_helicase_pif1-like_DEAD"/>
</dbReference>
<name>A0A9P0F5H3_BEMTA</name>
<keyword evidence="1" id="KW-0347">Helicase</keyword>
<dbReference type="GO" id="GO:0006310">
    <property type="term" value="P:DNA recombination"/>
    <property type="evidence" value="ECO:0007669"/>
    <property type="project" value="UniProtKB-KW"/>
</dbReference>
<keyword evidence="6" id="KW-1185">Reference proteome</keyword>
<dbReference type="GO" id="GO:0005524">
    <property type="term" value="F:ATP binding"/>
    <property type="evidence" value="ECO:0007669"/>
    <property type="project" value="UniProtKB-KW"/>
</dbReference>
<protein>
    <recommendedName>
        <fullName evidence="1">ATP-dependent DNA helicase</fullName>
        <ecNumber evidence="1">5.6.2.3</ecNumber>
    </recommendedName>
</protein>
<dbReference type="Proteomes" id="UP001152759">
    <property type="component" value="Chromosome 7"/>
</dbReference>
<dbReference type="InterPro" id="IPR027417">
    <property type="entry name" value="P-loop_NTPase"/>
</dbReference>
<evidence type="ECO:0000259" key="3">
    <source>
        <dbReference type="Pfam" id="PF14214"/>
    </source>
</evidence>
<dbReference type="EC" id="5.6.2.3" evidence="1"/>
<dbReference type="GO" id="GO:0016787">
    <property type="term" value="F:hydrolase activity"/>
    <property type="evidence" value="ECO:0007669"/>
    <property type="project" value="UniProtKB-KW"/>
</dbReference>
<dbReference type="Pfam" id="PF05970">
    <property type="entry name" value="PIF1"/>
    <property type="match status" value="1"/>
</dbReference>
<evidence type="ECO:0000259" key="2">
    <source>
        <dbReference type="Pfam" id="PF05970"/>
    </source>
</evidence>
<dbReference type="SUPFAM" id="SSF52540">
    <property type="entry name" value="P-loop containing nucleoside triphosphate hydrolases"/>
    <property type="match status" value="2"/>
</dbReference>
<comment type="cofactor">
    <cofactor evidence="1">
        <name>Mg(2+)</name>
        <dbReference type="ChEBI" id="CHEBI:18420"/>
    </cofactor>
</comment>
<feature type="domain" description="Helitron helicase-like" evidence="3">
    <location>
        <begin position="70"/>
        <end position="250"/>
    </location>
</feature>
<dbReference type="Gene3D" id="3.40.50.300">
    <property type="entry name" value="P-loop containing nucleotide triphosphate hydrolases"/>
    <property type="match status" value="1"/>
</dbReference>
<sequence length="1158" mass="132957">MTGDIVQHRDIIIHKKSNEIKRICELHRSYDPLQYPLMFPFGDEGYSINLELYDPINEKHVSKKVSSCNYYAFRIMERNKKSNYLLMYRNLFNQYLVDMFAKIETERLNYLRFNQPKLRVENYIHLKDAVNDNDANPSNIGQKFILPSSHTGSPRYLFEEAQDTMVYVRAEGRPDLFITFTCNPKWEEIQECLKSGQKPQDRHDILARVFNLKVKKMIDLLRKNEIFGPVKCFVSRIEWQRRGLPHTHILCWLKDKIKAHQIDSIISAQIPNPSTDPELHELVKSHMIHGPCGSLNENSPCMNNGICSKNYPRNFLDETRAGEDSYPTYKRLSPDNGGFTTVIKHFKIDNSWVVPYNPVLLKTSKAHVNVEICNSVKSIKYICKYVHKKSDEATCVIENKNDEIQQFQSGRFISSSEAVWRILTFKIHNRYPPVMHLSVHGENEQRVYFTPKNMSEIVANPPQTTLIGFFKLCQVDSFARNLLYNEVPQYYTWAKGKFNRRQRGETVENHPEIKKQYVLGRVYTVHPNNYECYFLRLLLHHVRGPLSFEFLRTVGGVVHPSFQSACFAHGLLENDENWDATLEEAVIGDSPKKLRDLFAVMIVFCQLSNPMHLWNKYKDSFSEDVQRKLTNKNTIIDDEIKQKIENETLILLEETVIRISNNRLNHYNMCSPTYSQNYFDHSFLAKTASGNNSKRLDSILATESSRNKEQIELCDYIINSINSNEGGFAFLDAYGGTGKTFTINYLLAKLIFEGQTVISVASSGIAATLLLHGRTAHSAFKLPLNLNSADIHFCNISKQSKIAELLKTTSFIVWDEITMAHRAGVEALDRTLQDIRNDKRRMGGVTTLLSGDFRQTLPVIPRGTRANEIDACIKSSYLWNDIKVFKLHQNMRVDVSKNAANLEFANVLLKIGNGLLEEIDGKINIKEIPCNHVTELTDLINNIYPDIENIHIKETEWFEERAILSPTNDRGMEINDKIMLRFHERTVTYVSVDSTVETEDALHYPAEFLNSLTPSGTPPHILTLKEKSPIIMLRNLLPPILCNGTRLQIIALRKNTIEAKILTGDGKGQTTFIPKIPMIPNDYPFQFKRIQFPIRLAFAISINKSQGQSLTYAGIDLRDDCFSHGQLYVACSRAKTPVGLSILQPTGKTKNIVYREVL</sequence>
<dbReference type="PANTHER" id="PTHR10492:SF57">
    <property type="entry name" value="ATP-DEPENDENT DNA HELICASE"/>
    <property type="match status" value="1"/>
</dbReference>
<keyword evidence="1" id="KW-0547">Nucleotide-binding</keyword>
<organism evidence="5 6">
    <name type="scientific">Bemisia tabaci</name>
    <name type="common">Sweetpotato whitefly</name>
    <name type="synonym">Aleurodes tabaci</name>
    <dbReference type="NCBI Taxonomy" id="7038"/>
    <lineage>
        <taxon>Eukaryota</taxon>
        <taxon>Metazoa</taxon>
        <taxon>Ecdysozoa</taxon>
        <taxon>Arthropoda</taxon>
        <taxon>Hexapoda</taxon>
        <taxon>Insecta</taxon>
        <taxon>Pterygota</taxon>
        <taxon>Neoptera</taxon>
        <taxon>Paraneoptera</taxon>
        <taxon>Hemiptera</taxon>
        <taxon>Sternorrhyncha</taxon>
        <taxon>Aleyrodoidea</taxon>
        <taxon>Aleyrodidae</taxon>
        <taxon>Aleyrodinae</taxon>
        <taxon>Bemisia</taxon>
    </lineage>
</organism>
<gene>
    <name evidence="5" type="ORF">BEMITA_LOCUS11500</name>
</gene>
<dbReference type="GO" id="GO:0000723">
    <property type="term" value="P:telomere maintenance"/>
    <property type="evidence" value="ECO:0007669"/>
    <property type="project" value="InterPro"/>
</dbReference>
<dbReference type="Pfam" id="PF21530">
    <property type="entry name" value="Pif1_2B_dom"/>
    <property type="match status" value="1"/>
</dbReference>
<keyword evidence="1" id="KW-0067">ATP-binding</keyword>
<dbReference type="Pfam" id="PF14214">
    <property type="entry name" value="Helitron_like_N"/>
    <property type="match status" value="1"/>
</dbReference>
<comment type="catalytic activity">
    <reaction evidence="1">
        <text>ATP + H2O = ADP + phosphate + H(+)</text>
        <dbReference type="Rhea" id="RHEA:13065"/>
        <dbReference type="ChEBI" id="CHEBI:15377"/>
        <dbReference type="ChEBI" id="CHEBI:15378"/>
        <dbReference type="ChEBI" id="CHEBI:30616"/>
        <dbReference type="ChEBI" id="CHEBI:43474"/>
        <dbReference type="ChEBI" id="CHEBI:456216"/>
        <dbReference type="EC" id="5.6.2.3"/>
    </reaction>
</comment>
<dbReference type="PANTHER" id="PTHR10492">
    <property type="match status" value="1"/>
</dbReference>
<accession>A0A9P0F5H3</accession>
<dbReference type="AlphaFoldDB" id="A0A9P0F5H3"/>
<keyword evidence="1" id="KW-0227">DNA damage</keyword>
<evidence type="ECO:0000256" key="1">
    <source>
        <dbReference type="RuleBase" id="RU363044"/>
    </source>
</evidence>
<evidence type="ECO:0000313" key="5">
    <source>
        <dbReference type="EMBL" id="CAH0393052.1"/>
    </source>
</evidence>
<dbReference type="CDD" id="cd18809">
    <property type="entry name" value="SF1_C_RecD"/>
    <property type="match status" value="1"/>
</dbReference>
<dbReference type="InterPro" id="IPR025476">
    <property type="entry name" value="Helitron_helicase-like"/>
</dbReference>
<evidence type="ECO:0000259" key="4">
    <source>
        <dbReference type="Pfam" id="PF21530"/>
    </source>
</evidence>
<dbReference type="GO" id="GO:0006281">
    <property type="term" value="P:DNA repair"/>
    <property type="evidence" value="ECO:0007669"/>
    <property type="project" value="UniProtKB-KW"/>
</dbReference>
<evidence type="ECO:0000313" key="6">
    <source>
        <dbReference type="Proteomes" id="UP001152759"/>
    </source>
</evidence>
<proteinExistence type="inferred from homology"/>
<dbReference type="InterPro" id="IPR049163">
    <property type="entry name" value="Pif1-like_2B_dom"/>
</dbReference>
<reference evidence="5" key="1">
    <citation type="submission" date="2021-12" db="EMBL/GenBank/DDBJ databases">
        <authorList>
            <person name="King R."/>
        </authorList>
    </citation>
    <scope>NUCLEOTIDE SEQUENCE</scope>
</reference>
<keyword evidence="1" id="KW-0234">DNA repair</keyword>